<protein>
    <submittedName>
        <fullName evidence="9">Nitrite reductase small subunit NirD</fullName>
    </submittedName>
</protein>
<dbReference type="InterPro" id="IPR052034">
    <property type="entry name" value="NasD-like"/>
</dbReference>
<dbReference type="InterPro" id="IPR036922">
    <property type="entry name" value="Rieske_2Fe-2S_sf"/>
</dbReference>
<evidence type="ECO:0000256" key="4">
    <source>
        <dbReference type="ARBA" id="ARBA00023002"/>
    </source>
</evidence>
<accession>A0ABV6HKM4</accession>
<proteinExistence type="predicted"/>
<keyword evidence="4" id="KW-0560">Oxidoreductase</keyword>
<dbReference type="InterPro" id="IPR017941">
    <property type="entry name" value="Rieske_2Fe-2S"/>
</dbReference>
<dbReference type="EMBL" id="JBHLWO010000002">
    <property type="protein sequence ID" value="MFC0319449.1"/>
    <property type="molecule type" value="Genomic_DNA"/>
</dbReference>
<dbReference type="Proteomes" id="UP001589774">
    <property type="component" value="Unassembled WGS sequence"/>
</dbReference>
<dbReference type="RefSeq" id="WP_013667000.1">
    <property type="nucleotide sequence ID" value="NZ_JBHLWO010000002.1"/>
</dbReference>
<evidence type="ECO:0000256" key="1">
    <source>
        <dbReference type="ARBA" id="ARBA00022617"/>
    </source>
</evidence>
<evidence type="ECO:0000256" key="6">
    <source>
        <dbReference type="ARBA" id="ARBA00023014"/>
    </source>
</evidence>
<keyword evidence="3" id="KW-0479">Metal-binding</keyword>
<dbReference type="Gene3D" id="2.102.10.10">
    <property type="entry name" value="Rieske [2Fe-2S] iron-sulphur domain"/>
    <property type="match status" value="1"/>
</dbReference>
<dbReference type="NCBIfam" id="TIGR02378">
    <property type="entry name" value="nirD_assim_sml"/>
    <property type="match status" value="1"/>
</dbReference>
<name>A0ABV6HKM4_9SPHI</name>
<sequence length="138" mass="15885">MQKIDYLSYKPSDEQHVDHWLKVGTSDEFPENGGLCFKHRELQIAVFNFTNRNEWYACQNLCPHKMQMILSRGMIGSQQGEPKVACPFHKKTFSLKTGECLNGDECHITTFPVKEINGEIYVGLIERAEHAIQQDLKV</sequence>
<feature type="domain" description="Rieske" evidence="8">
    <location>
        <begin position="20"/>
        <end position="122"/>
    </location>
</feature>
<evidence type="ECO:0000256" key="5">
    <source>
        <dbReference type="ARBA" id="ARBA00023004"/>
    </source>
</evidence>
<evidence type="ECO:0000313" key="10">
    <source>
        <dbReference type="Proteomes" id="UP001589774"/>
    </source>
</evidence>
<keyword evidence="7" id="KW-0534">Nitrate assimilation</keyword>
<keyword evidence="1" id="KW-0349">Heme</keyword>
<evidence type="ECO:0000256" key="7">
    <source>
        <dbReference type="ARBA" id="ARBA00023063"/>
    </source>
</evidence>
<organism evidence="9 10">
    <name type="scientific">Olivibacter oleidegradans</name>
    <dbReference type="NCBI Taxonomy" id="760123"/>
    <lineage>
        <taxon>Bacteria</taxon>
        <taxon>Pseudomonadati</taxon>
        <taxon>Bacteroidota</taxon>
        <taxon>Sphingobacteriia</taxon>
        <taxon>Sphingobacteriales</taxon>
        <taxon>Sphingobacteriaceae</taxon>
        <taxon>Olivibacter</taxon>
    </lineage>
</organism>
<keyword evidence="5" id="KW-0408">Iron</keyword>
<comment type="caution">
    <text evidence="9">The sequence shown here is derived from an EMBL/GenBank/DDBJ whole genome shotgun (WGS) entry which is preliminary data.</text>
</comment>
<gene>
    <name evidence="9" type="primary">nirD</name>
    <name evidence="9" type="ORF">ACFFI0_14105</name>
</gene>
<dbReference type="PANTHER" id="PTHR43809:SF1">
    <property type="entry name" value="NITRITE REDUCTASE (NADH) LARGE SUBUNIT"/>
    <property type="match status" value="1"/>
</dbReference>
<dbReference type="InterPro" id="IPR012748">
    <property type="entry name" value="Rieske-like_NirD"/>
</dbReference>
<reference evidence="9 10" key="1">
    <citation type="submission" date="2024-09" db="EMBL/GenBank/DDBJ databases">
        <authorList>
            <person name="Sun Q."/>
            <person name="Mori K."/>
        </authorList>
    </citation>
    <scope>NUCLEOTIDE SEQUENCE [LARGE SCALE GENOMIC DNA]</scope>
    <source>
        <strain evidence="9 10">CCM 7765</strain>
    </source>
</reference>
<dbReference type="Pfam" id="PF13806">
    <property type="entry name" value="Rieske_2"/>
    <property type="match status" value="1"/>
</dbReference>
<dbReference type="SUPFAM" id="SSF50022">
    <property type="entry name" value="ISP domain"/>
    <property type="match status" value="1"/>
</dbReference>
<keyword evidence="6" id="KW-0411">Iron-sulfur</keyword>
<keyword evidence="2" id="KW-0001">2Fe-2S</keyword>
<dbReference type="PROSITE" id="PS51296">
    <property type="entry name" value="RIESKE"/>
    <property type="match status" value="1"/>
</dbReference>
<keyword evidence="10" id="KW-1185">Reference proteome</keyword>
<evidence type="ECO:0000256" key="2">
    <source>
        <dbReference type="ARBA" id="ARBA00022714"/>
    </source>
</evidence>
<dbReference type="CDD" id="cd03529">
    <property type="entry name" value="Rieske_NirD"/>
    <property type="match status" value="1"/>
</dbReference>
<evidence type="ECO:0000259" key="8">
    <source>
        <dbReference type="PROSITE" id="PS51296"/>
    </source>
</evidence>
<evidence type="ECO:0000313" key="9">
    <source>
        <dbReference type="EMBL" id="MFC0319449.1"/>
    </source>
</evidence>
<dbReference type="PANTHER" id="PTHR43809">
    <property type="entry name" value="NITRITE REDUCTASE (NADH) LARGE SUBUNIT"/>
    <property type="match status" value="1"/>
</dbReference>
<evidence type="ECO:0000256" key="3">
    <source>
        <dbReference type="ARBA" id="ARBA00022723"/>
    </source>
</evidence>